<dbReference type="SMART" id="SM00893">
    <property type="entry name" value="ETF"/>
    <property type="match status" value="1"/>
</dbReference>
<keyword evidence="4" id="KW-1185">Reference proteome</keyword>
<dbReference type="InterPro" id="IPR014730">
    <property type="entry name" value="ETF_a/b_N"/>
</dbReference>
<evidence type="ECO:0000313" key="4">
    <source>
        <dbReference type="Proteomes" id="UP000065511"/>
    </source>
</evidence>
<dbReference type="PIRSF" id="PIRSF000089">
    <property type="entry name" value="Electra_flavoP_a"/>
    <property type="match status" value="1"/>
</dbReference>
<dbReference type="Gene3D" id="3.40.50.620">
    <property type="entry name" value="HUPs"/>
    <property type="match status" value="1"/>
</dbReference>
<dbReference type="InterPro" id="IPR014729">
    <property type="entry name" value="Rossmann-like_a/b/a_fold"/>
</dbReference>
<dbReference type="Proteomes" id="UP000065511">
    <property type="component" value="Chromosome"/>
</dbReference>
<accession>A0ABM5W491</accession>
<dbReference type="SUPFAM" id="SSF52467">
    <property type="entry name" value="DHS-like NAD/FAD-binding domain"/>
    <property type="match status" value="1"/>
</dbReference>
<dbReference type="InterPro" id="IPR014731">
    <property type="entry name" value="ETF_asu_C"/>
</dbReference>
<sequence length="329" mass="36973">MVTKNILVINDCSKQCDDEHALQLISKAHDLSIQMACRVEVLCFGINECADEMNRLYEYGADSIYFYKNTSVGLTDYRHFAEVVSTHINKQMPELVLIPTSTMGKSLSSILSNRFGAGLTADCIDIQLSEKQELIFIRAAMSDTVLAKIVCINCELKLGTVKPNVFKSKKRTTARQEIYEKIDFETRINTPLYTVLSTRQYAQKCSVDFNRYSTIFCLGRGVKDQQNIDRFFALAEKMQVGIAVTRTLVEENLVDKEYQVGQSGKSISPKIYVSFGLSGASQHIVGIKNADVIVAVNHDKNAPIFDFSDIVVEEDLNLILAEMEARFIQ</sequence>
<dbReference type="PANTHER" id="PTHR43153:SF1">
    <property type="entry name" value="ELECTRON TRANSFER FLAVOPROTEIN SUBUNIT ALPHA, MITOCHONDRIAL"/>
    <property type="match status" value="1"/>
</dbReference>
<reference evidence="3 4" key="1">
    <citation type="submission" date="2015-12" db="EMBL/GenBank/DDBJ databases">
        <authorList>
            <person name="Lauer A."/>
            <person name="Humrighouse B."/>
            <person name="Loparev V."/>
            <person name="Shewmaker P.L."/>
            <person name="Whitney A.M."/>
            <person name="McLaughlin R.W."/>
        </authorList>
    </citation>
    <scope>NUCLEOTIDE SEQUENCE [LARGE SCALE GENOMIC DNA]</scope>
    <source>
        <strain evidence="3 4">LMG 23085</strain>
    </source>
</reference>
<gene>
    <name evidence="3" type="ORF">ATZ33_00125</name>
</gene>
<feature type="domain" description="Electron transfer flavoprotein alpha/beta-subunit N-terminal" evidence="2">
    <location>
        <begin position="6"/>
        <end position="188"/>
    </location>
</feature>
<comment type="similarity">
    <text evidence="1">Belongs to the ETF alpha-subunit/FixB family.</text>
</comment>
<proteinExistence type="inferred from homology"/>
<evidence type="ECO:0000256" key="1">
    <source>
        <dbReference type="ARBA" id="ARBA00005817"/>
    </source>
</evidence>
<dbReference type="Pfam" id="PF01012">
    <property type="entry name" value="ETF"/>
    <property type="match status" value="1"/>
</dbReference>
<dbReference type="InterPro" id="IPR029035">
    <property type="entry name" value="DHS-like_NAD/FAD-binding_dom"/>
</dbReference>
<dbReference type="Gene3D" id="3.40.50.1220">
    <property type="entry name" value="TPP-binding domain"/>
    <property type="match status" value="1"/>
</dbReference>
<name>A0ABM5W491_9ENTE</name>
<organism evidence="3 4">
    <name type="scientific">Enterococcus silesiacus</name>
    <dbReference type="NCBI Taxonomy" id="332949"/>
    <lineage>
        <taxon>Bacteria</taxon>
        <taxon>Bacillati</taxon>
        <taxon>Bacillota</taxon>
        <taxon>Bacilli</taxon>
        <taxon>Lactobacillales</taxon>
        <taxon>Enterococcaceae</taxon>
        <taxon>Enterococcus</taxon>
    </lineage>
</organism>
<evidence type="ECO:0000259" key="2">
    <source>
        <dbReference type="SMART" id="SM00893"/>
    </source>
</evidence>
<dbReference type="EMBL" id="CP013614">
    <property type="protein sequence ID" value="ALR99843.1"/>
    <property type="molecule type" value="Genomic_DNA"/>
</dbReference>
<dbReference type="PANTHER" id="PTHR43153">
    <property type="entry name" value="ELECTRON TRANSFER FLAVOPROTEIN ALPHA"/>
    <property type="match status" value="1"/>
</dbReference>
<protein>
    <recommendedName>
        <fullName evidence="2">Electron transfer flavoprotein alpha/beta-subunit N-terminal domain-containing protein</fullName>
    </recommendedName>
</protein>
<dbReference type="Pfam" id="PF00766">
    <property type="entry name" value="ETF_alpha"/>
    <property type="match status" value="1"/>
</dbReference>
<dbReference type="SUPFAM" id="SSF52402">
    <property type="entry name" value="Adenine nucleotide alpha hydrolases-like"/>
    <property type="match status" value="1"/>
</dbReference>
<dbReference type="InterPro" id="IPR001308">
    <property type="entry name" value="ETF_a/FixB"/>
</dbReference>
<evidence type="ECO:0000313" key="3">
    <source>
        <dbReference type="EMBL" id="ALR99843.1"/>
    </source>
</evidence>